<evidence type="ECO:0000313" key="2">
    <source>
        <dbReference type="Proteomes" id="UP000272051"/>
    </source>
</evidence>
<evidence type="ECO:0000313" key="1">
    <source>
        <dbReference type="EMBL" id="RLE51509.1"/>
    </source>
</evidence>
<comment type="caution">
    <text evidence="1">The sequence shown here is derived from an EMBL/GenBank/DDBJ whole genome shotgun (WGS) entry which is preliminary data.</text>
</comment>
<dbReference type="Proteomes" id="UP000272051">
    <property type="component" value="Unassembled WGS sequence"/>
</dbReference>
<reference evidence="1 2" key="1">
    <citation type="submission" date="2018-06" db="EMBL/GenBank/DDBJ databases">
        <title>Extensive metabolic versatility and redundancy in microbially diverse, dynamic hydrothermal sediments.</title>
        <authorList>
            <person name="Dombrowski N."/>
            <person name="Teske A."/>
            <person name="Baker B.J."/>
        </authorList>
    </citation>
    <scope>NUCLEOTIDE SEQUENCE [LARGE SCALE GENOMIC DNA]</scope>
    <source>
        <strain evidence="1">B34_G17</strain>
    </source>
</reference>
<dbReference type="AlphaFoldDB" id="A0A497EWM9"/>
<sequence>MSLKLLCLFFKFLFPRGGFMETKEFEERVINRVLEVERKLAEEALKVVLNFIKEKGVAHHGGVICPEMIMAEEKRPLIRRMIPVVLTAMCREGLLKLNPELTLDCGGIIHYEVLLGTT</sequence>
<organism evidence="1 2">
    <name type="scientific">Thermoproteota archaeon</name>
    <dbReference type="NCBI Taxonomy" id="2056631"/>
    <lineage>
        <taxon>Archaea</taxon>
        <taxon>Thermoproteota</taxon>
    </lineage>
</organism>
<protein>
    <submittedName>
        <fullName evidence="1">Uncharacterized protein</fullName>
    </submittedName>
</protein>
<name>A0A497EWM9_9CREN</name>
<accession>A0A497EWM9</accession>
<gene>
    <name evidence="1" type="ORF">DRJ33_05820</name>
</gene>
<proteinExistence type="predicted"/>
<dbReference type="EMBL" id="QMQX01000105">
    <property type="protein sequence ID" value="RLE51509.1"/>
    <property type="molecule type" value="Genomic_DNA"/>
</dbReference>